<sequence length="395" mass="43491">MNNREFCLPSDFLNDDETLMGKENINRRAINSAFSTNFGFSTEFPYDFGSYGSSLLSSPVESVVGSTETESDEDELLAGLTRQFARSSLNENAQKITSAHPNLESWVMSGSPQSTLSAVGSWPVNSAFSSHSPPATPFGGNNDGWDLIYAAVAAGQAARFKMNCEGTLKGRGLLSPIQHPSQPAKYPNPNTGFYSNQPLSHNFSQANHIGNFGHEEMLKQQCSSVWGRQMPVKQQGFQSNGGYERQLGFSESAWPPVQIQRQNHLNQPPQHRGGSGMRAVSLGGSGVKRECAGTGVFLPRGYGGNHHSECRRKSGCSTALLPPRVVQALNNNFDNMASQVQVQAQSRFNNAFVPEYDANLMARRNAMLNRQQMWSLRPEGRVRSQDLCLPQEWTY</sequence>
<reference evidence="1 2" key="1">
    <citation type="journal article" date="2021" name="Hortic Res">
        <title>High-quality reference genome and annotation aids understanding of berry development for evergreen blueberry (Vaccinium darrowii).</title>
        <authorList>
            <person name="Yu J."/>
            <person name="Hulse-Kemp A.M."/>
            <person name="Babiker E."/>
            <person name="Staton M."/>
        </authorList>
    </citation>
    <scope>NUCLEOTIDE SEQUENCE [LARGE SCALE GENOMIC DNA]</scope>
    <source>
        <strain evidence="2">cv. NJ 8807/NJ 8810</strain>
        <tissue evidence="1">Young leaf</tissue>
    </source>
</reference>
<name>A0ACB7YMF3_9ERIC</name>
<keyword evidence="2" id="KW-1185">Reference proteome</keyword>
<accession>A0ACB7YMF3</accession>
<gene>
    <name evidence="1" type="ORF">Vadar_012433</name>
</gene>
<organism evidence="1 2">
    <name type="scientific">Vaccinium darrowii</name>
    <dbReference type="NCBI Taxonomy" id="229202"/>
    <lineage>
        <taxon>Eukaryota</taxon>
        <taxon>Viridiplantae</taxon>
        <taxon>Streptophyta</taxon>
        <taxon>Embryophyta</taxon>
        <taxon>Tracheophyta</taxon>
        <taxon>Spermatophyta</taxon>
        <taxon>Magnoliopsida</taxon>
        <taxon>eudicotyledons</taxon>
        <taxon>Gunneridae</taxon>
        <taxon>Pentapetalae</taxon>
        <taxon>asterids</taxon>
        <taxon>Ericales</taxon>
        <taxon>Ericaceae</taxon>
        <taxon>Vaccinioideae</taxon>
        <taxon>Vaccinieae</taxon>
        <taxon>Vaccinium</taxon>
    </lineage>
</organism>
<dbReference type="Proteomes" id="UP000828048">
    <property type="component" value="Chromosome 11"/>
</dbReference>
<protein>
    <submittedName>
        <fullName evidence="1">Uncharacterized protein</fullName>
    </submittedName>
</protein>
<evidence type="ECO:0000313" key="1">
    <source>
        <dbReference type="EMBL" id="KAH7854314.1"/>
    </source>
</evidence>
<proteinExistence type="predicted"/>
<evidence type="ECO:0000313" key="2">
    <source>
        <dbReference type="Proteomes" id="UP000828048"/>
    </source>
</evidence>
<comment type="caution">
    <text evidence="1">The sequence shown here is derived from an EMBL/GenBank/DDBJ whole genome shotgun (WGS) entry which is preliminary data.</text>
</comment>
<dbReference type="EMBL" id="CM037161">
    <property type="protein sequence ID" value="KAH7854314.1"/>
    <property type="molecule type" value="Genomic_DNA"/>
</dbReference>